<organism evidence="6 7">
    <name type="scientific">Parahaliea maris</name>
    <dbReference type="NCBI Taxonomy" id="2716870"/>
    <lineage>
        <taxon>Bacteria</taxon>
        <taxon>Pseudomonadati</taxon>
        <taxon>Pseudomonadota</taxon>
        <taxon>Gammaproteobacteria</taxon>
        <taxon>Cellvibrionales</taxon>
        <taxon>Halieaceae</taxon>
        <taxon>Parahaliea</taxon>
    </lineage>
</organism>
<proteinExistence type="inferred from homology"/>
<dbReference type="GO" id="GO:0003700">
    <property type="term" value="F:DNA-binding transcription factor activity"/>
    <property type="evidence" value="ECO:0007669"/>
    <property type="project" value="InterPro"/>
</dbReference>
<accession>A0A5C9AAA3</accession>
<evidence type="ECO:0000313" key="6">
    <source>
        <dbReference type="EMBL" id="TXS96221.1"/>
    </source>
</evidence>
<dbReference type="EMBL" id="VRZA01000001">
    <property type="protein sequence ID" value="TXS96221.1"/>
    <property type="molecule type" value="Genomic_DNA"/>
</dbReference>
<dbReference type="GO" id="GO:0043565">
    <property type="term" value="F:sequence-specific DNA binding"/>
    <property type="evidence" value="ECO:0007669"/>
    <property type="project" value="TreeGrafter"/>
</dbReference>
<evidence type="ECO:0000256" key="3">
    <source>
        <dbReference type="ARBA" id="ARBA00023125"/>
    </source>
</evidence>
<keyword evidence="7" id="KW-1185">Reference proteome</keyword>
<sequence length="295" mass="33147">MDWDDIKVLLALSRRGSARGAAQELGVSNSTVTRRLDELEHQLQTHLFDRTPDGYRMTAAAERLLPTAEHVEELLLTAERQITGGNQHLEGVIRLTTPDVSGMGFLMRRLAKFAEEFPGIELELMPSYDALDLSRSEADIAIRVMPAGVKPPDYLIGRYLSPLTASTYVHPSLLNPDDPTDVSHLTWIGKNPIGQKESWLEETDFPDLPVRHAISNINLVVDALRARMGLAFMPCFAAFNHDDIVQVPGSAVVHHSDMWVLTHKDLRMSARLRAVREMIAEEFERIRHQLDTRAS</sequence>
<evidence type="ECO:0000256" key="2">
    <source>
        <dbReference type="ARBA" id="ARBA00023015"/>
    </source>
</evidence>
<comment type="similarity">
    <text evidence="1">Belongs to the LysR transcriptional regulatory family.</text>
</comment>
<gene>
    <name evidence="6" type="ORF">FV139_01585</name>
</gene>
<evidence type="ECO:0000259" key="5">
    <source>
        <dbReference type="PROSITE" id="PS50931"/>
    </source>
</evidence>
<dbReference type="GO" id="GO:0006351">
    <property type="term" value="P:DNA-templated transcription"/>
    <property type="evidence" value="ECO:0007669"/>
    <property type="project" value="TreeGrafter"/>
</dbReference>
<feature type="domain" description="HTH lysR-type" evidence="5">
    <location>
        <begin position="1"/>
        <end position="58"/>
    </location>
</feature>
<dbReference type="RefSeq" id="WP_148066489.1">
    <property type="nucleotide sequence ID" value="NZ_VRZA01000001.1"/>
</dbReference>
<protein>
    <submittedName>
        <fullName evidence="6">LysR family transcriptional regulator</fullName>
    </submittedName>
</protein>
<comment type="caution">
    <text evidence="6">The sequence shown here is derived from an EMBL/GenBank/DDBJ whole genome shotgun (WGS) entry which is preliminary data.</text>
</comment>
<dbReference type="AlphaFoldDB" id="A0A5C9AAA3"/>
<dbReference type="SUPFAM" id="SSF53850">
    <property type="entry name" value="Periplasmic binding protein-like II"/>
    <property type="match status" value="1"/>
</dbReference>
<dbReference type="PROSITE" id="PS50931">
    <property type="entry name" value="HTH_LYSR"/>
    <property type="match status" value="1"/>
</dbReference>
<dbReference type="PANTHER" id="PTHR30537:SF3">
    <property type="entry name" value="TRANSCRIPTIONAL REGULATORY PROTEIN"/>
    <property type="match status" value="1"/>
</dbReference>
<dbReference type="Proteomes" id="UP000321039">
    <property type="component" value="Unassembled WGS sequence"/>
</dbReference>
<dbReference type="InterPro" id="IPR058163">
    <property type="entry name" value="LysR-type_TF_proteobact-type"/>
</dbReference>
<dbReference type="InterPro" id="IPR000847">
    <property type="entry name" value="LysR_HTH_N"/>
</dbReference>
<dbReference type="PANTHER" id="PTHR30537">
    <property type="entry name" value="HTH-TYPE TRANSCRIPTIONAL REGULATOR"/>
    <property type="match status" value="1"/>
</dbReference>
<dbReference type="Pfam" id="PF03466">
    <property type="entry name" value="LysR_substrate"/>
    <property type="match status" value="1"/>
</dbReference>
<keyword evidence="2" id="KW-0805">Transcription regulation</keyword>
<dbReference type="InterPro" id="IPR005119">
    <property type="entry name" value="LysR_subst-bd"/>
</dbReference>
<dbReference type="Pfam" id="PF00126">
    <property type="entry name" value="HTH_1"/>
    <property type="match status" value="1"/>
</dbReference>
<evidence type="ECO:0000256" key="1">
    <source>
        <dbReference type="ARBA" id="ARBA00009437"/>
    </source>
</evidence>
<dbReference type="SUPFAM" id="SSF46785">
    <property type="entry name" value="Winged helix' DNA-binding domain"/>
    <property type="match status" value="1"/>
</dbReference>
<reference evidence="6 7" key="1">
    <citation type="submission" date="2019-08" db="EMBL/GenBank/DDBJ databases">
        <title>Parahaliea maris sp. nov., isolated from the surface seawater.</title>
        <authorList>
            <person name="Liu Y."/>
        </authorList>
    </citation>
    <scope>NUCLEOTIDE SEQUENCE [LARGE SCALE GENOMIC DNA]</scope>
    <source>
        <strain evidence="6 7">HSLHS9</strain>
    </source>
</reference>
<name>A0A5C9AAA3_9GAMM</name>
<dbReference type="InterPro" id="IPR036388">
    <property type="entry name" value="WH-like_DNA-bd_sf"/>
</dbReference>
<keyword evidence="4" id="KW-0804">Transcription</keyword>
<dbReference type="Gene3D" id="3.40.190.290">
    <property type="match status" value="1"/>
</dbReference>
<dbReference type="InterPro" id="IPR036390">
    <property type="entry name" value="WH_DNA-bd_sf"/>
</dbReference>
<dbReference type="Gene3D" id="1.10.10.10">
    <property type="entry name" value="Winged helix-like DNA-binding domain superfamily/Winged helix DNA-binding domain"/>
    <property type="match status" value="1"/>
</dbReference>
<evidence type="ECO:0000256" key="4">
    <source>
        <dbReference type="ARBA" id="ARBA00023163"/>
    </source>
</evidence>
<keyword evidence="3" id="KW-0238">DNA-binding</keyword>
<evidence type="ECO:0000313" key="7">
    <source>
        <dbReference type="Proteomes" id="UP000321039"/>
    </source>
</evidence>